<comment type="caution">
    <text evidence="1">The sequence shown here is derived from an EMBL/GenBank/DDBJ whole genome shotgun (WGS) entry which is preliminary data.</text>
</comment>
<dbReference type="AlphaFoldDB" id="A0A367KRP6"/>
<protein>
    <submittedName>
        <fullName evidence="1">Uncharacterized protein</fullName>
    </submittedName>
</protein>
<evidence type="ECO:0000313" key="1">
    <source>
        <dbReference type="EMBL" id="RCI04810.1"/>
    </source>
</evidence>
<proteinExistence type="predicted"/>
<gene>
    <name evidence="1" type="ORF">CU098_013073</name>
</gene>
<sequence>VQASIAPRWNLSQKEGSIQNVPVKSSPLPVIKRSRMFGLPEDTMIEDLHQSMKNKKFPSGILTGTEKISKCSSGESNRYLKGNSTRRDFVIWNEYACDNFNGTLLKLTTSSSSNSTFPVPRGTQSDLAPLSTDSLSPFESLLPIFPKGTESEMEFRSFELCSQYHHFTWAETYESSWYEEKPVSGQRITAKRQRNPQAGILGASNKNKLSLSRRTAKQHDGNGAVNNQAELLKKTRCLL</sequence>
<dbReference type="EMBL" id="PJQM01000570">
    <property type="protein sequence ID" value="RCI04810.1"/>
    <property type="molecule type" value="Genomic_DNA"/>
</dbReference>
<evidence type="ECO:0000313" key="2">
    <source>
        <dbReference type="Proteomes" id="UP000253551"/>
    </source>
</evidence>
<keyword evidence="2" id="KW-1185">Reference proteome</keyword>
<feature type="non-terminal residue" evidence="1">
    <location>
        <position position="1"/>
    </location>
</feature>
<reference evidence="1 2" key="1">
    <citation type="journal article" date="2018" name="G3 (Bethesda)">
        <title>Phylogenetic and Phylogenomic Definition of Rhizopus Species.</title>
        <authorList>
            <person name="Gryganskyi A.P."/>
            <person name="Golan J."/>
            <person name="Dolatabadi S."/>
            <person name="Mondo S."/>
            <person name="Robb S."/>
            <person name="Idnurm A."/>
            <person name="Muszewska A."/>
            <person name="Steczkiewicz K."/>
            <person name="Masonjones S."/>
            <person name="Liao H.L."/>
            <person name="Gajdeczka M.T."/>
            <person name="Anike F."/>
            <person name="Vuek A."/>
            <person name="Anishchenko I.M."/>
            <person name="Voigt K."/>
            <person name="de Hoog G.S."/>
            <person name="Smith M.E."/>
            <person name="Heitman J."/>
            <person name="Vilgalys R."/>
            <person name="Stajich J.E."/>
        </authorList>
    </citation>
    <scope>NUCLEOTIDE SEQUENCE [LARGE SCALE GENOMIC DNA]</scope>
    <source>
        <strain evidence="1 2">LSU 92-RS-03</strain>
    </source>
</reference>
<organism evidence="1 2">
    <name type="scientific">Rhizopus stolonifer</name>
    <name type="common">Rhizopus nigricans</name>
    <dbReference type="NCBI Taxonomy" id="4846"/>
    <lineage>
        <taxon>Eukaryota</taxon>
        <taxon>Fungi</taxon>
        <taxon>Fungi incertae sedis</taxon>
        <taxon>Mucoromycota</taxon>
        <taxon>Mucoromycotina</taxon>
        <taxon>Mucoromycetes</taxon>
        <taxon>Mucorales</taxon>
        <taxon>Mucorineae</taxon>
        <taxon>Rhizopodaceae</taxon>
        <taxon>Rhizopus</taxon>
    </lineage>
</organism>
<name>A0A367KRP6_RHIST</name>
<dbReference type="Proteomes" id="UP000253551">
    <property type="component" value="Unassembled WGS sequence"/>
</dbReference>
<accession>A0A367KRP6</accession>